<evidence type="ECO:0000313" key="2">
    <source>
        <dbReference type="EMBL" id="KAB8240016.1"/>
    </source>
</evidence>
<sequence>MFIPPLRRLGPMSDYERWLEDQGREYRLTDVVQYHPPILGVDGEVVFPGDTLGCSFDRPASRHLPSDRSHGYFMAQHDMPKNRSMYHISRANLQGACQVVLLVFVVSVIIKVTKTLRARNGFSQARDLENSKAWDVALR</sequence>
<protein>
    <submittedName>
        <fullName evidence="2">Uncharacterized protein</fullName>
    </submittedName>
</protein>
<organism evidence="2">
    <name type="scientific">Aspergillus flavus</name>
    <dbReference type="NCBI Taxonomy" id="5059"/>
    <lineage>
        <taxon>Eukaryota</taxon>
        <taxon>Fungi</taxon>
        <taxon>Dikarya</taxon>
        <taxon>Ascomycota</taxon>
        <taxon>Pezizomycotina</taxon>
        <taxon>Eurotiomycetes</taxon>
        <taxon>Eurotiomycetidae</taxon>
        <taxon>Eurotiales</taxon>
        <taxon>Aspergillaceae</taxon>
        <taxon>Aspergillus</taxon>
        <taxon>Aspergillus subgen. Circumdati</taxon>
    </lineage>
</organism>
<keyword evidence="1" id="KW-0472">Membrane</keyword>
<evidence type="ECO:0000256" key="1">
    <source>
        <dbReference type="SAM" id="Phobius"/>
    </source>
</evidence>
<reference evidence="2" key="1">
    <citation type="submission" date="2019-04" db="EMBL/GenBank/DDBJ databases">
        <title>Friends and foes A comparative genomics study of 23 Aspergillus species from section Flavi.</title>
        <authorList>
            <consortium name="DOE Joint Genome Institute"/>
            <person name="Kjaerbolling I."/>
            <person name="Vesth T."/>
            <person name="Frisvad J.C."/>
            <person name="Nybo J.L."/>
            <person name="Theobald S."/>
            <person name="Kildgaard S."/>
            <person name="Isbrandt T."/>
            <person name="Kuo A."/>
            <person name="Sato A."/>
            <person name="Lyhne E.K."/>
            <person name="Kogle M.E."/>
            <person name="Wiebenga A."/>
            <person name="Kun R.S."/>
            <person name="Lubbers R.J."/>
            <person name="Makela M.R."/>
            <person name="Barry K."/>
            <person name="Chovatia M."/>
            <person name="Clum A."/>
            <person name="Daum C."/>
            <person name="Haridas S."/>
            <person name="He G."/>
            <person name="LaButti K."/>
            <person name="Lipzen A."/>
            <person name="Mondo S."/>
            <person name="Riley R."/>
            <person name="Salamov A."/>
            <person name="Simmons B.A."/>
            <person name="Magnuson J.K."/>
            <person name="Henrissat B."/>
            <person name="Mortensen U.H."/>
            <person name="Larsen T.O."/>
            <person name="Devries R.P."/>
            <person name="Grigoriev I.V."/>
            <person name="Machida M."/>
            <person name="Baker S.E."/>
            <person name="Andersen M.R."/>
        </authorList>
    </citation>
    <scope>NUCLEOTIDE SEQUENCE [LARGE SCALE GENOMIC DNA]</scope>
    <source>
        <strain evidence="2">CBS 121.62</strain>
    </source>
</reference>
<keyword evidence="1" id="KW-1133">Transmembrane helix</keyword>
<name>A0A5N6GC93_ASPFL</name>
<proteinExistence type="predicted"/>
<keyword evidence="1" id="KW-0812">Transmembrane</keyword>
<dbReference type="Proteomes" id="UP000325434">
    <property type="component" value="Unassembled WGS sequence"/>
</dbReference>
<gene>
    <name evidence="2" type="ORF">BDV35DRAFT_374838</name>
</gene>
<dbReference type="AlphaFoldDB" id="A0A5N6GC93"/>
<feature type="transmembrane region" description="Helical" evidence="1">
    <location>
        <begin position="91"/>
        <end position="110"/>
    </location>
</feature>
<accession>A0A5N6GC93</accession>
<dbReference type="EMBL" id="ML734800">
    <property type="protein sequence ID" value="KAB8240016.1"/>
    <property type="molecule type" value="Genomic_DNA"/>
</dbReference>